<accession>A0A084QII1</accession>
<sequence length="506" mass="55550">MPRLSVPTAGRLPSTLRVAASNPAVSKILNRLSRKALISLALDWLDEKTVANALPRLDQGQPDDEDDDAGELYPPCRSLEDARQLYQDMQEHNGSKRDVVSRIIEGDWSHGLTMYQLAMADLCYLDEHPSSQKWSAYEILPLQKPSTDTNDEQILRVDNLSLEVPQFHPATFLQRLQEHVLPDVKAHYHFHRLKDVPVLLLRIFVVESPYNSALSLASQGTDGQVSSLDSSRTIYLAFPDGSPALYMSKSQRTGAAALGEARSLHGIIVDGVPKALSRPRRRYTLKSSNLASRNLEALLGMKGAGRTNAAGGGWSIYAGEKQHETPLDTTLPTPPLSRESSASDANRKRQFPMGPSERAAKRAKIVAQGRFGNSAIVTDGKGVEKVEYVLRDPFPTLDTSENSENNVLGQAEDDSTGNRRRSQIDATLEQLAEDDGVSDDGQEPSGWAPSVKITLRGSHVFAGIRQLVEAGIVDGERMPGWMTGEESITVGVVRKGRLRAHRRPEA</sequence>
<protein>
    <recommendedName>
        <fullName evidence="4">CHL4-domain-containing protein</fullName>
    </recommendedName>
</protein>
<evidence type="ECO:0000313" key="2">
    <source>
        <dbReference type="EMBL" id="KFA63766.1"/>
    </source>
</evidence>
<dbReference type="GO" id="GO:0034080">
    <property type="term" value="P:CENP-A containing chromatin assembly"/>
    <property type="evidence" value="ECO:0007669"/>
    <property type="project" value="InterPro"/>
</dbReference>
<gene>
    <name evidence="2" type="ORF">S40285_02007</name>
</gene>
<evidence type="ECO:0008006" key="4">
    <source>
        <dbReference type="Google" id="ProtNLM"/>
    </source>
</evidence>
<feature type="compositionally biased region" description="Polar residues" evidence="1">
    <location>
        <begin position="397"/>
        <end position="408"/>
    </location>
</feature>
<evidence type="ECO:0000313" key="3">
    <source>
        <dbReference type="Proteomes" id="UP000028524"/>
    </source>
</evidence>
<feature type="region of interest" description="Disordered" evidence="1">
    <location>
        <begin position="395"/>
        <end position="421"/>
    </location>
</feature>
<reference evidence="2 3" key="1">
    <citation type="journal article" date="2014" name="BMC Genomics">
        <title>Comparative genome sequencing reveals chemotype-specific gene clusters in the toxigenic black mold Stachybotrys.</title>
        <authorList>
            <person name="Semeiks J."/>
            <person name="Borek D."/>
            <person name="Otwinowski Z."/>
            <person name="Grishin N.V."/>
        </authorList>
    </citation>
    <scope>NUCLEOTIDE SEQUENCE [LARGE SCALE GENOMIC DNA]</scope>
    <source>
        <strain evidence="2 3">IBT 40285</strain>
    </source>
</reference>
<dbReference type="AlphaFoldDB" id="A0A084QII1"/>
<dbReference type="OrthoDB" id="6585699at2759"/>
<dbReference type="Pfam" id="PF05238">
    <property type="entry name" value="CENP-N"/>
    <property type="match status" value="1"/>
</dbReference>
<dbReference type="Proteomes" id="UP000028524">
    <property type="component" value="Unassembled WGS sequence"/>
</dbReference>
<dbReference type="HOGENOM" id="CLU_031572_0_0_1"/>
<keyword evidence="3" id="KW-1185">Reference proteome</keyword>
<dbReference type="EMBL" id="KL660721">
    <property type="protein sequence ID" value="KFA63766.1"/>
    <property type="molecule type" value="Genomic_DNA"/>
</dbReference>
<dbReference type="Gene3D" id="3.10.20.720">
    <property type="match status" value="1"/>
</dbReference>
<dbReference type="GO" id="GO:0007059">
    <property type="term" value="P:chromosome segregation"/>
    <property type="evidence" value="ECO:0007669"/>
    <property type="project" value="InterPro"/>
</dbReference>
<dbReference type="OMA" id="HPASLRW"/>
<evidence type="ECO:0000256" key="1">
    <source>
        <dbReference type="SAM" id="MobiDB-lite"/>
    </source>
</evidence>
<dbReference type="FunCoup" id="A0A084QII1">
    <property type="interactions" value="42"/>
</dbReference>
<name>A0A084QII1_STAC4</name>
<feature type="region of interest" description="Disordered" evidence="1">
    <location>
        <begin position="324"/>
        <end position="362"/>
    </location>
</feature>
<dbReference type="InParanoid" id="A0A084QII1"/>
<organism evidence="2 3">
    <name type="scientific">Stachybotrys chlorohalonatus (strain IBT 40285)</name>
    <dbReference type="NCBI Taxonomy" id="1283841"/>
    <lineage>
        <taxon>Eukaryota</taxon>
        <taxon>Fungi</taxon>
        <taxon>Dikarya</taxon>
        <taxon>Ascomycota</taxon>
        <taxon>Pezizomycotina</taxon>
        <taxon>Sordariomycetes</taxon>
        <taxon>Hypocreomycetidae</taxon>
        <taxon>Hypocreales</taxon>
        <taxon>Stachybotryaceae</taxon>
        <taxon>Stachybotrys</taxon>
    </lineage>
</organism>
<proteinExistence type="predicted"/>
<dbReference type="STRING" id="1283841.A0A084QII1"/>
<dbReference type="InterPro" id="IPR007902">
    <property type="entry name" value="Chl4/mis15/CENP-N"/>
</dbReference>